<sequence length="115" mass="13612">MSLNKGELFKIIVNKHKYIKEIIKTLNEDISKIESKIEVTESVRLRNLKELRLLYISKIIEKINQSGQAFKSFYIDNRQVNIIQAVEDDVFDTLRNQTSIQYLYQNNIGYRTNLN</sequence>
<dbReference type="EMBL" id="VBRY01000031">
    <property type="protein sequence ID" value="TLS65115.1"/>
    <property type="molecule type" value="Genomic_DNA"/>
</dbReference>
<organism evidence="1 2">
    <name type="scientific">Mariprofundus erugo</name>
    <dbReference type="NCBI Taxonomy" id="2528639"/>
    <lineage>
        <taxon>Bacteria</taxon>
        <taxon>Pseudomonadati</taxon>
        <taxon>Pseudomonadota</taxon>
        <taxon>Candidatius Mariprofundia</taxon>
        <taxon>Mariprofundales</taxon>
        <taxon>Mariprofundaceae</taxon>
        <taxon>Mariprofundus</taxon>
    </lineage>
</organism>
<reference evidence="1 2" key="1">
    <citation type="journal article" date="2019" name="Appl. Environ. Microbiol.">
        <title>Environmental Evidence and Genomic Insight of Iron-oxidizing Bacteria Preference Towards More Corrosion Resistant Stainless Steel at Higher Salinities.</title>
        <authorList>
            <person name="Garrison C.E."/>
            <person name="Price K.A."/>
            <person name="Field E.K."/>
        </authorList>
    </citation>
    <scope>NUCLEOTIDE SEQUENCE [LARGE SCALE GENOMIC DNA]</scope>
    <source>
        <strain evidence="1 2">P3</strain>
    </source>
</reference>
<name>A0A5R9GIQ4_9PROT</name>
<gene>
    <name evidence="1" type="ORF">FEF65_13260</name>
</gene>
<protein>
    <submittedName>
        <fullName evidence="1">Uncharacterized protein</fullName>
    </submittedName>
</protein>
<evidence type="ECO:0000313" key="2">
    <source>
        <dbReference type="Proteomes" id="UP000306585"/>
    </source>
</evidence>
<accession>A0A5R9GIQ4</accession>
<proteinExistence type="predicted"/>
<comment type="caution">
    <text evidence="1">The sequence shown here is derived from an EMBL/GenBank/DDBJ whole genome shotgun (WGS) entry which is preliminary data.</text>
</comment>
<evidence type="ECO:0000313" key="1">
    <source>
        <dbReference type="EMBL" id="TLS65115.1"/>
    </source>
</evidence>
<dbReference type="Proteomes" id="UP000306585">
    <property type="component" value="Unassembled WGS sequence"/>
</dbReference>
<dbReference type="AlphaFoldDB" id="A0A5R9GIQ4"/>
<keyword evidence="2" id="KW-1185">Reference proteome</keyword>